<proteinExistence type="predicted"/>
<reference evidence="1 2" key="1">
    <citation type="submission" date="2020-08" db="EMBL/GenBank/DDBJ databases">
        <title>Putative novel bacterial strains isolated from necrotic wheat leaf tissues caused by Xanthomonas translucens.</title>
        <authorList>
            <person name="Tambong J.T."/>
        </authorList>
    </citation>
    <scope>NUCLEOTIDE SEQUENCE [LARGE SCALE GENOMIC DNA]</scope>
    <source>
        <strain evidence="1 2">DOAB 1069</strain>
    </source>
</reference>
<dbReference type="RefSeq" id="WP_187522924.1">
    <property type="nucleotide sequence ID" value="NZ_JACONW010000162.1"/>
</dbReference>
<evidence type="ECO:0000313" key="2">
    <source>
        <dbReference type="Proteomes" id="UP000651852"/>
    </source>
</evidence>
<organism evidence="1 2">
    <name type="scientific">Pseudomonas folii</name>
    <dbReference type="NCBI Taxonomy" id="2762593"/>
    <lineage>
        <taxon>Bacteria</taxon>
        <taxon>Pseudomonadati</taxon>
        <taxon>Pseudomonadota</taxon>
        <taxon>Gammaproteobacteria</taxon>
        <taxon>Pseudomonadales</taxon>
        <taxon>Pseudomonadaceae</taxon>
        <taxon>Pseudomonas</taxon>
    </lineage>
</organism>
<gene>
    <name evidence="1" type="ORF">H8S59_23120</name>
</gene>
<evidence type="ECO:0000313" key="1">
    <source>
        <dbReference type="EMBL" id="MBC3952669.1"/>
    </source>
</evidence>
<comment type="caution">
    <text evidence="1">The sequence shown here is derived from an EMBL/GenBank/DDBJ whole genome shotgun (WGS) entry which is preliminary data.</text>
</comment>
<name>A0ABR7B670_9PSED</name>
<dbReference type="Proteomes" id="UP000651852">
    <property type="component" value="Unassembled WGS sequence"/>
</dbReference>
<protein>
    <submittedName>
        <fullName evidence="1">Uncharacterized protein</fullName>
    </submittedName>
</protein>
<sequence>MSDANVIDCCSVLLADLGFGNETLESLIMKWRFLVGQCREGYEWDYSEYKNEIRARCLINELQNCPGIYGAIELKGFFNDVALLDEEFKSLLQPGVDVNEGGSWWERGVLSRAGEEYRCYMANAHRVSVERIKD</sequence>
<accession>A0ABR7B670</accession>
<dbReference type="EMBL" id="JACONW010000162">
    <property type="protein sequence ID" value="MBC3952669.1"/>
    <property type="molecule type" value="Genomic_DNA"/>
</dbReference>
<keyword evidence="2" id="KW-1185">Reference proteome</keyword>